<proteinExistence type="predicted"/>
<evidence type="ECO:0000313" key="3">
    <source>
        <dbReference type="EMBL" id="TGJ66419.1"/>
    </source>
</evidence>
<feature type="domain" description="DUF4246" evidence="2">
    <location>
        <begin position="125"/>
        <end position="531"/>
    </location>
</feature>
<dbReference type="EMBL" id="SOZJ01000005">
    <property type="protein sequence ID" value="TGJ66419.1"/>
    <property type="molecule type" value="Genomic_DNA"/>
</dbReference>
<evidence type="ECO:0000313" key="4">
    <source>
        <dbReference type="Proteomes" id="UP000297595"/>
    </source>
</evidence>
<name>A0A7C8U212_ORBOL</name>
<dbReference type="InterPro" id="IPR025340">
    <property type="entry name" value="DUF4246"/>
</dbReference>
<feature type="compositionally biased region" description="Acidic residues" evidence="1">
    <location>
        <begin position="328"/>
        <end position="338"/>
    </location>
</feature>
<protein>
    <recommendedName>
        <fullName evidence="2">DUF4246 domain-containing protein</fullName>
    </recommendedName>
</protein>
<gene>
    <name evidence="3" type="ORF">EYR41_008052</name>
</gene>
<feature type="region of interest" description="Disordered" evidence="1">
    <location>
        <begin position="317"/>
        <end position="348"/>
    </location>
</feature>
<reference evidence="3 4" key="1">
    <citation type="submission" date="2019-03" db="EMBL/GenBank/DDBJ databases">
        <title>Nematode-trapping fungi genome.</title>
        <authorList>
            <person name="Vidal-Diez De Ulzurrun G."/>
        </authorList>
    </citation>
    <scope>NUCLEOTIDE SEQUENCE [LARGE SCALE GENOMIC DNA]</scope>
    <source>
        <strain evidence="3 4">TWF154</strain>
    </source>
</reference>
<dbReference type="PANTHER" id="PTHR33119">
    <property type="entry name" value="IFI3P"/>
    <property type="match status" value="1"/>
</dbReference>
<organism evidence="3 4">
    <name type="scientific">Orbilia oligospora</name>
    <name type="common">Nematode-trapping fungus</name>
    <name type="synonym">Arthrobotrys oligospora</name>
    <dbReference type="NCBI Taxonomy" id="2813651"/>
    <lineage>
        <taxon>Eukaryota</taxon>
        <taxon>Fungi</taxon>
        <taxon>Dikarya</taxon>
        <taxon>Ascomycota</taxon>
        <taxon>Pezizomycotina</taxon>
        <taxon>Orbiliomycetes</taxon>
        <taxon>Orbiliales</taxon>
        <taxon>Orbiliaceae</taxon>
        <taxon>Orbilia</taxon>
    </lineage>
</organism>
<evidence type="ECO:0000256" key="1">
    <source>
        <dbReference type="SAM" id="MobiDB-lite"/>
    </source>
</evidence>
<dbReference type="PANTHER" id="PTHR33119:SF1">
    <property type="entry name" value="FE2OG DIOXYGENASE DOMAIN-CONTAINING PROTEIN"/>
    <property type="match status" value="1"/>
</dbReference>
<dbReference type="Proteomes" id="UP000297595">
    <property type="component" value="Unassembled WGS sequence"/>
</dbReference>
<comment type="caution">
    <text evidence="3">The sequence shown here is derived from an EMBL/GenBank/DDBJ whole genome shotgun (WGS) entry which is preliminary data.</text>
</comment>
<accession>A0A7C8U212</accession>
<dbReference type="InterPro" id="IPR049192">
    <property type="entry name" value="DUF4246_C"/>
</dbReference>
<sequence length="600" mass="70330">MAVRRAPRLQAQYQNSTRPPIIDYLPHPLDLHKDDMPKPLTYVEQYQRRFSASFRDHWNWTEKLKDRTYFAKLLRDAQREDRWLGNKKVLTWRKEDIKMVYDDLVKGYEPYVASLREEGSSVEPDIDCVWREDDFLDNDGLRLKLRTAMDALRSIFFMSGEWRLTSEDQVTDFINPYCWPIVYGRSCISDTYDDIVVGPPNFKRGYYEKVLYSKKFCWLPSEFEVSSDGESTRIASYINNLALMSQERLLYPILEKIFTYFVPMFDRTLADIEGRKYMCRRVRSPPSDPEIWKLPEETYKRRWERLLAQFQRGEKLQENFDSDSSGGELEDEDEDEDPVRERRRSKPAPRQRYIRVRELATYKRKIGRRWEPPELSKSTSLKGQTVKVVVRLMNINLPPRSPNFVTRGGWMVEGVLNERIVATGIYCYSQKNIENAKIHFSVPIKENLKDKDWGLVHNLGMRADFQEVGATSLKDNRAITFPNLFSYRLDLPLKDYDRPGYCKFVIFYICDPGHQIPTTRDIGPQQPDVRQEIDDLLAKRLPRELTAMILGYLPPVVPESDAAALKEAFLKERLVPGFVFRTNDVDAGADSGSDASFLEW</sequence>
<dbReference type="OrthoDB" id="415532at2759"/>
<evidence type="ECO:0000259" key="2">
    <source>
        <dbReference type="Pfam" id="PF14033"/>
    </source>
</evidence>
<dbReference type="AlphaFoldDB" id="A0A7C8U212"/>
<dbReference type="Pfam" id="PF14033">
    <property type="entry name" value="DUF4246"/>
    <property type="match status" value="1"/>
</dbReference>